<feature type="domain" description="DUF7007" evidence="1">
    <location>
        <begin position="9"/>
        <end position="45"/>
    </location>
</feature>
<comment type="caution">
    <text evidence="2">The sequence shown here is derived from an EMBL/GenBank/DDBJ whole genome shotgun (WGS) entry which is preliminary data.</text>
</comment>
<dbReference type="EMBL" id="BMQM01000015">
    <property type="protein sequence ID" value="GGR60779.1"/>
    <property type="molecule type" value="Genomic_DNA"/>
</dbReference>
<proteinExistence type="predicted"/>
<evidence type="ECO:0000313" key="2">
    <source>
        <dbReference type="EMBL" id="GGR60779.1"/>
    </source>
</evidence>
<dbReference type="Proteomes" id="UP000634308">
    <property type="component" value="Unassembled WGS sequence"/>
</dbReference>
<name>A0ABQ2RS48_9DEIO</name>
<reference evidence="3" key="1">
    <citation type="journal article" date="2019" name="Int. J. Syst. Evol. Microbiol.">
        <title>The Global Catalogue of Microorganisms (GCM) 10K type strain sequencing project: providing services to taxonomists for standard genome sequencing and annotation.</title>
        <authorList>
            <consortium name="The Broad Institute Genomics Platform"/>
            <consortium name="The Broad Institute Genome Sequencing Center for Infectious Disease"/>
            <person name="Wu L."/>
            <person name="Ma J."/>
        </authorList>
    </citation>
    <scope>NUCLEOTIDE SEQUENCE [LARGE SCALE GENOMIC DNA]</scope>
    <source>
        <strain evidence="3">JCM 31404</strain>
    </source>
</reference>
<protein>
    <recommendedName>
        <fullName evidence="1">DUF7007 domain-containing protein</fullName>
    </recommendedName>
</protein>
<dbReference type="InterPro" id="IPR054276">
    <property type="entry name" value="DUF7007"/>
</dbReference>
<dbReference type="RefSeq" id="WP_189065157.1">
    <property type="nucleotide sequence ID" value="NZ_BMQM01000015.1"/>
</dbReference>
<gene>
    <name evidence="2" type="ORF">GCM10008959_23210</name>
</gene>
<dbReference type="Pfam" id="PF22653">
    <property type="entry name" value="DUF7007"/>
    <property type="match status" value="1"/>
</dbReference>
<sequence>MTLKTPFIPTPWGLSITAEELLPGVTFVQTPSHGGYHLNAAVNARPAAARVMIRQAFPHLELP</sequence>
<organism evidence="2 3">
    <name type="scientific">Deinococcus seoulensis</name>
    <dbReference type="NCBI Taxonomy" id="1837379"/>
    <lineage>
        <taxon>Bacteria</taxon>
        <taxon>Thermotogati</taxon>
        <taxon>Deinococcota</taxon>
        <taxon>Deinococci</taxon>
        <taxon>Deinococcales</taxon>
        <taxon>Deinococcaceae</taxon>
        <taxon>Deinococcus</taxon>
    </lineage>
</organism>
<accession>A0ABQ2RS48</accession>
<keyword evidence="3" id="KW-1185">Reference proteome</keyword>
<evidence type="ECO:0000259" key="1">
    <source>
        <dbReference type="Pfam" id="PF22653"/>
    </source>
</evidence>
<evidence type="ECO:0000313" key="3">
    <source>
        <dbReference type="Proteomes" id="UP000634308"/>
    </source>
</evidence>